<accession>A0A3G7U948</accession>
<evidence type="ECO:0000313" key="1">
    <source>
        <dbReference type="EMBL" id="AZE55904.1"/>
    </source>
</evidence>
<evidence type="ECO:0000313" key="2">
    <source>
        <dbReference type="Proteomes" id="UP000268696"/>
    </source>
</evidence>
<dbReference type="AlphaFoldDB" id="A0A3G7U948"/>
<name>A0A3G7U948_9PSED</name>
<sequence>MAEKYVGKIVAVGTDNLDYVINVYQDEIVERTLNGLVRHEGLKRFEMQHGGAANKITETEYEVVATGMRITVHEGHS</sequence>
<reference evidence="1 2" key="1">
    <citation type="submission" date="2018-03" db="EMBL/GenBank/DDBJ databases">
        <title>Diversity of phytobeneficial traits revealed by whole-genome analysis of worldwide-isolated phenazine-producing Pseudomonas spp.</title>
        <authorList>
            <person name="Biessy A."/>
            <person name="Novinscak A."/>
            <person name="Blom J."/>
            <person name="Leger G."/>
            <person name="Thomashow L.S."/>
            <person name="Cazorla F.M."/>
            <person name="Josic D."/>
            <person name="Filion M."/>
        </authorList>
    </citation>
    <scope>NUCLEOTIDE SEQUENCE [LARGE SCALE GENOMIC DNA]</scope>
    <source>
        <strain evidence="1 2">30B</strain>
    </source>
</reference>
<protein>
    <submittedName>
        <fullName evidence="1">Uncharacterized protein</fullName>
    </submittedName>
</protein>
<dbReference type="RefSeq" id="WP_124378377.1">
    <property type="nucleotide sequence ID" value="NZ_CP027754.1"/>
</dbReference>
<organism evidence="1 2">
    <name type="scientific">Pseudomonas synxantha</name>
    <dbReference type="NCBI Taxonomy" id="47883"/>
    <lineage>
        <taxon>Bacteria</taxon>
        <taxon>Pseudomonadati</taxon>
        <taxon>Pseudomonadota</taxon>
        <taxon>Gammaproteobacteria</taxon>
        <taxon>Pseudomonadales</taxon>
        <taxon>Pseudomonadaceae</taxon>
        <taxon>Pseudomonas</taxon>
    </lineage>
</organism>
<proteinExistence type="predicted"/>
<dbReference type="EMBL" id="CP027754">
    <property type="protein sequence ID" value="AZE55904.1"/>
    <property type="molecule type" value="Genomic_DNA"/>
</dbReference>
<gene>
    <name evidence="1" type="ORF">C4K03_3751</name>
</gene>
<dbReference type="Proteomes" id="UP000268696">
    <property type="component" value="Chromosome"/>
</dbReference>